<sequence length="557" mass="64102">MKQENKKSVWWKKAVGYQIYPMSFQDSNGDGIGDIRGIINRIDYLANLGIDFIWLNPIYKSPQIDNGYDISDFRNIDPIFGTINDFQELISKLHKKNIKLIIDLVLNHSSDQHYWFQEALNSKDNPYHDYYIWQDGVANTKPNDWVNWSGASEWTYYPQIRQWNYHIFNKRMPDLNWENGKLRKDLLLTAKFWLDMGIDGFRLDAISHLKKMSFNISMKSMRESGQDPWAVHTNVPGLENFLKEIKYAFSGYNIFTVGEASGITPGQASLWTGENGYFNAIFELDQNRHDGYDSKKRPKGNIQAFKKVIFNWETRLNIFGWLSPYLANHDNPRSQQVWGDNRSDSSAKALSLILLSLKGTPFIYFGDELGIGSKNFTSIEQITDPEAQIAYQKTKQEKGNIAKAFTDIANFNRDQGRTPFWWNENKNAGFSDGIPWLGISDGSQGRSAESQIKDPNSILNFYKKMIQVRKSSPSLNQGLFYPLSLEQDSTVNFLRQTNSQLSLVISNLSDTTTQIELPTSIDLDNWLQVIATRPTRLQRKMSLGPYQAAIFMKRVNG</sequence>
<dbReference type="Pfam" id="PF00128">
    <property type="entry name" value="Alpha-amylase"/>
    <property type="match status" value="1"/>
</dbReference>
<gene>
    <name evidence="5" type="ORF">EVC35_04070</name>
</gene>
<dbReference type="Proteomes" id="UP001167919">
    <property type="component" value="Unassembled WGS sequence"/>
</dbReference>
<dbReference type="SUPFAM" id="SSF51011">
    <property type="entry name" value="Glycosyl hydrolase domain"/>
    <property type="match status" value="1"/>
</dbReference>
<protein>
    <submittedName>
        <fullName evidence="5">Alpha-glucosidase</fullName>
    </submittedName>
</protein>
<dbReference type="SMART" id="SM00642">
    <property type="entry name" value="Aamy"/>
    <property type="match status" value="1"/>
</dbReference>
<dbReference type="InterPro" id="IPR006047">
    <property type="entry name" value="GH13_cat_dom"/>
</dbReference>
<dbReference type="InterPro" id="IPR013780">
    <property type="entry name" value="Glyco_hydro_b"/>
</dbReference>
<dbReference type="GO" id="GO:0009313">
    <property type="term" value="P:oligosaccharide catabolic process"/>
    <property type="evidence" value="ECO:0007669"/>
    <property type="project" value="TreeGrafter"/>
</dbReference>
<dbReference type="InterPro" id="IPR045857">
    <property type="entry name" value="O16G_dom_2"/>
</dbReference>
<dbReference type="GO" id="GO:0004556">
    <property type="term" value="F:alpha-amylase activity"/>
    <property type="evidence" value="ECO:0007669"/>
    <property type="project" value="TreeGrafter"/>
</dbReference>
<dbReference type="AlphaFoldDB" id="A0AAJ1R9E9"/>
<evidence type="ECO:0000256" key="3">
    <source>
        <dbReference type="ARBA" id="ARBA00023295"/>
    </source>
</evidence>
<dbReference type="SUPFAM" id="SSF51445">
    <property type="entry name" value="(Trans)glycosidases"/>
    <property type="match status" value="1"/>
</dbReference>
<reference evidence="5" key="1">
    <citation type="submission" date="2019-01" db="EMBL/GenBank/DDBJ databases">
        <title>Oenococcus sicerae UCMA17102.</title>
        <authorList>
            <person name="Cousin F.J."/>
            <person name="Le Guellec R."/>
            <person name="Cretenet M."/>
        </authorList>
    </citation>
    <scope>NUCLEOTIDE SEQUENCE</scope>
    <source>
        <strain evidence="5">UCMA17102</strain>
    </source>
</reference>
<name>A0AAJ1R9E9_9LACO</name>
<dbReference type="Gene3D" id="3.90.400.10">
    <property type="entry name" value="Oligo-1,6-glucosidase, Domain 2"/>
    <property type="match status" value="1"/>
</dbReference>
<dbReference type="PANTHER" id="PTHR10357">
    <property type="entry name" value="ALPHA-AMYLASE FAMILY MEMBER"/>
    <property type="match status" value="1"/>
</dbReference>
<evidence type="ECO:0000313" key="5">
    <source>
        <dbReference type="EMBL" id="MDN6900181.1"/>
    </source>
</evidence>
<evidence type="ECO:0000313" key="6">
    <source>
        <dbReference type="Proteomes" id="UP001167919"/>
    </source>
</evidence>
<dbReference type="CDD" id="cd11333">
    <property type="entry name" value="AmyAc_SI_OligoGlu_DGase"/>
    <property type="match status" value="1"/>
</dbReference>
<comment type="similarity">
    <text evidence="1">Belongs to the glycosyl hydrolase 13 family.</text>
</comment>
<dbReference type="PANTHER" id="PTHR10357:SF179">
    <property type="entry name" value="NEUTRAL AND BASIC AMINO ACID TRANSPORT PROTEIN RBAT"/>
    <property type="match status" value="1"/>
</dbReference>
<dbReference type="EMBL" id="SDWY01000002">
    <property type="protein sequence ID" value="MDN6900181.1"/>
    <property type="molecule type" value="Genomic_DNA"/>
</dbReference>
<dbReference type="Gene3D" id="2.60.40.1180">
    <property type="entry name" value="Golgi alpha-mannosidase II"/>
    <property type="match status" value="1"/>
</dbReference>
<organism evidence="5 6">
    <name type="scientific">Oenococcus sicerae</name>
    <dbReference type="NCBI Taxonomy" id="2203724"/>
    <lineage>
        <taxon>Bacteria</taxon>
        <taxon>Bacillati</taxon>
        <taxon>Bacillota</taxon>
        <taxon>Bacilli</taxon>
        <taxon>Lactobacillales</taxon>
        <taxon>Lactobacillaceae</taxon>
        <taxon>Oenococcus</taxon>
    </lineage>
</organism>
<accession>A0AAJ1R9E9</accession>
<comment type="caution">
    <text evidence="5">The sequence shown here is derived from an EMBL/GenBank/DDBJ whole genome shotgun (WGS) entry which is preliminary data.</text>
</comment>
<dbReference type="RefSeq" id="WP_301711083.1">
    <property type="nucleotide sequence ID" value="NZ_SDWY01000002.1"/>
</dbReference>
<keyword evidence="2" id="KW-0378">Hydrolase</keyword>
<evidence type="ECO:0000256" key="2">
    <source>
        <dbReference type="ARBA" id="ARBA00022801"/>
    </source>
</evidence>
<dbReference type="Gene3D" id="3.20.20.80">
    <property type="entry name" value="Glycosidases"/>
    <property type="match status" value="1"/>
</dbReference>
<feature type="domain" description="Glycosyl hydrolase family 13 catalytic" evidence="4">
    <location>
        <begin position="18"/>
        <end position="417"/>
    </location>
</feature>
<dbReference type="FunFam" id="3.20.20.80:FF:000064">
    <property type="entry name" value="Oligo-1,6-glucosidase"/>
    <property type="match status" value="1"/>
</dbReference>
<evidence type="ECO:0000259" key="4">
    <source>
        <dbReference type="SMART" id="SM00642"/>
    </source>
</evidence>
<keyword evidence="3" id="KW-0326">Glycosidase</keyword>
<proteinExistence type="inferred from homology"/>
<dbReference type="InterPro" id="IPR017853">
    <property type="entry name" value="GH"/>
</dbReference>
<evidence type="ECO:0000256" key="1">
    <source>
        <dbReference type="ARBA" id="ARBA00008061"/>
    </source>
</evidence>